<comment type="caution">
    <text evidence="2">The sequence shown here is derived from an EMBL/GenBank/DDBJ whole genome shotgun (WGS) entry which is preliminary data.</text>
</comment>
<keyword evidence="3" id="KW-1185">Reference proteome</keyword>
<dbReference type="EMBL" id="CAJHJT010000037">
    <property type="protein sequence ID" value="CAD7006723.1"/>
    <property type="molecule type" value="Genomic_DNA"/>
</dbReference>
<organism evidence="2 3">
    <name type="scientific">Ceratitis capitata</name>
    <name type="common">Mediterranean fruit fly</name>
    <name type="synonym">Tephritis capitata</name>
    <dbReference type="NCBI Taxonomy" id="7213"/>
    <lineage>
        <taxon>Eukaryota</taxon>
        <taxon>Metazoa</taxon>
        <taxon>Ecdysozoa</taxon>
        <taxon>Arthropoda</taxon>
        <taxon>Hexapoda</taxon>
        <taxon>Insecta</taxon>
        <taxon>Pterygota</taxon>
        <taxon>Neoptera</taxon>
        <taxon>Endopterygota</taxon>
        <taxon>Diptera</taxon>
        <taxon>Brachycera</taxon>
        <taxon>Muscomorpha</taxon>
        <taxon>Tephritoidea</taxon>
        <taxon>Tephritidae</taxon>
        <taxon>Ceratitis</taxon>
        <taxon>Ceratitis</taxon>
    </lineage>
</organism>
<feature type="region of interest" description="Disordered" evidence="1">
    <location>
        <begin position="1"/>
        <end position="46"/>
    </location>
</feature>
<feature type="region of interest" description="Disordered" evidence="1">
    <location>
        <begin position="115"/>
        <end position="141"/>
    </location>
</feature>
<reference evidence="2" key="1">
    <citation type="submission" date="2020-11" db="EMBL/GenBank/DDBJ databases">
        <authorList>
            <person name="Whitehead M."/>
        </authorList>
    </citation>
    <scope>NUCLEOTIDE SEQUENCE</scope>
    <source>
        <strain evidence="2">EGII</strain>
    </source>
</reference>
<proteinExistence type="predicted"/>
<dbReference type="AlphaFoldDB" id="A0A811VAM4"/>
<dbReference type="Proteomes" id="UP000606786">
    <property type="component" value="Unassembled WGS sequence"/>
</dbReference>
<evidence type="ECO:0000313" key="3">
    <source>
        <dbReference type="Proteomes" id="UP000606786"/>
    </source>
</evidence>
<name>A0A811VAM4_CERCA</name>
<protein>
    <submittedName>
        <fullName evidence="2">(Mediterranean fruit fly) hypothetical protein</fullName>
    </submittedName>
</protein>
<gene>
    <name evidence="2" type="ORF">CCAP1982_LOCUS15022</name>
</gene>
<feature type="non-terminal residue" evidence="2">
    <location>
        <position position="1"/>
    </location>
</feature>
<feature type="compositionally biased region" description="Basic and acidic residues" evidence="1">
    <location>
        <begin position="115"/>
        <end position="125"/>
    </location>
</feature>
<sequence length="220" mass="23028">ARAELRHSQAPLTAPTLPQPAPSRARTLEAGQAWGGSPSTEQPLGRGSVLSRLGAELELRRCGSSLVLPVQPATPAGSQPLLSRVPGIGLQTWDQSNCPELTDHGLVPLRCGCAREPKRPGEARTAHPPASRRRTAPGKPGLAGAFWAQTEHTLAVELPPQARGTGTLIPSVRRLVWAGSPSLGMQPGALPFPRKELSPREALAVCTPPAPKPSARTPGS</sequence>
<accession>A0A811VAM4</accession>
<evidence type="ECO:0000313" key="2">
    <source>
        <dbReference type="EMBL" id="CAD7006723.1"/>
    </source>
</evidence>
<evidence type="ECO:0000256" key="1">
    <source>
        <dbReference type="SAM" id="MobiDB-lite"/>
    </source>
</evidence>